<feature type="transmembrane region" description="Helical" evidence="2">
    <location>
        <begin position="442"/>
        <end position="460"/>
    </location>
</feature>
<protein>
    <submittedName>
        <fullName evidence="4">KAP-like P-loop domain-containing protein</fullName>
    </submittedName>
</protein>
<sequence length="785" mass="86272">MTDPALPYGNPFVLPDGESNRPLRPHVHPEDVPLVQDIGGLGDNLDLLAKSRSVFVAVTGPSGTGRTTSLNVCAWELLTRERVSEVVDVSVEPLRTDRAHRMSSACARVAEELGFGEDTELVAAVEDPAEFYRLLEELVDCAVVLPPVESAREVEAYLELGTRKTVFLAESPEIGVYGDALLLSTLNLRPGEARRFIDNRLDHWSKRMAFPRVGGEALAKLEKDVTNVGLLHNLMVEVYATRLAHSPTRPYPDTVTVEDILLGLNVLIIGIRVTPPVSVKPPVGTGAKWLSDAVAEKDLLKREGVAQVITNRMVEAAKNEPGTSILVHLDGRWGTGKSTLLSFVERKLTEKDFLVVRFDAWQQARLSPPWWALLTNLRGAVLADRKRLRRWGFRIAELRERLRRTGAAYVLPLVLTILTVGGLALTLLGINSTTTFADALKVVVAVLTATGSVWVAARGVGKAMLWRSARGARLFEQSNTNPMVRVAEHFDWLLSRSSKPVVFFIDDLDRCKHDYVVDLLDAVQTLVRTTPGAHPFTRVSPRAAYFVVAADGAWLRRSYTATYSTFDSDPARAEALGYQFMDKLFQLTVPMPSVSESAQRHLLDSLLGVADTGVEHPAVKAVRERLTAAKGETEVLRIMNSAPPDVRAAVAPDAAVAVSEPGIRAHTEHLLSDFTRLLGTNPREVKLFVNTYTMLRAVRMAEAGTPPHGLLALWSIVRVRWPEIADHLQRSPDAVRGILNEGWLSEDFPERLRAMASGSALRAVVGDRKAGPLTPEGIRRCCGLE</sequence>
<dbReference type="Pfam" id="PF07693">
    <property type="entry name" value="KAP_NTPase"/>
    <property type="match status" value="1"/>
</dbReference>
<accession>A0A2S6GR14</accession>
<gene>
    <name evidence="4" type="ORF">CLV40_107279</name>
</gene>
<feature type="transmembrane region" description="Helical" evidence="2">
    <location>
        <begin position="408"/>
        <end position="430"/>
    </location>
</feature>
<proteinExistence type="predicted"/>
<keyword evidence="5" id="KW-1185">Reference proteome</keyword>
<dbReference type="Proteomes" id="UP000239203">
    <property type="component" value="Unassembled WGS sequence"/>
</dbReference>
<evidence type="ECO:0000313" key="5">
    <source>
        <dbReference type="Proteomes" id="UP000239203"/>
    </source>
</evidence>
<dbReference type="OrthoDB" id="88903at2"/>
<evidence type="ECO:0000256" key="2">
    <source>
        <dbReference type="SAM" id="Phobius"/>
    </source>
</evidence>
<evidence type="ECO:0000313" key="4">
    <source>
        <dbReference type="EMBL" id="PPK67613.1"/>
    </source>
</evidence>
<name>A0A2S6GR14_9PSEU</name>
<keyword evidence="2" id="KW-1133">Transmembrane helix</keyword>
<feature type="domain" description="KAP NTPase" evidence="3">
    <location>
        <begin position="319"/>
        <end position="697"/>
    </location>
</feature>
<dbReference type="EMBL" id="PTIX01000007">
    <property type="protein sequence ID" value="PPK67613.1"/>
    <property type="molecule type" value="Genomic_DNA"/>
</dbReference>
<dbReference type="PANTHER" id="PTHR22674">
    <property type="entry name" value="NTPASE, KAP FAMILY P-LOOP DOMAIN-CONTAINING 1"/>
    <property type="match status" value="1"/>
</dbReference>
<dbReference type="AlphaFoldDB" id="A0A2S6GR14"/>
<dbReference type="PANTHER" id="PTHR22674:SF6">
    <property type="entry name" value="NTPASE KAP FAMILY P-LOOP DOMAIN-CONTAINING PROTEIN 1"/>
    <property type="match status" value="1"/>
</dbReference>
<organism evidence="4 5">
    <name type="scientific">Actinokineospora auranticolor</name>
    <dbReference type="NCBI Taxonomy" id="155976"/>
    <lineage>
        <taxon>Bacteria</taxon>
        <taxon>Bacillati</taxon>
        <taxon>Actinomycetota</taxon>
        <taxon>Actinomycetes</taxon>
        <taxon>Pseudonocardiales</taxon>
        <taxon>Pseudonocardiaceae</taxon>
        <taxon>Actinokineospora</taxon>
    </lineage>
</organism>
<feature type="region of interest" description="Disordered" evidence="1">
    <location>
        <begin position="1"/>
        <end position="23"/>
    </location>
</feature>
<dbReference type="InterPro" id="IPR027417">
    <property type="entry name" value="P-loop_NTPase"/>
</dbReference>
<evidence type="ECO:0000256" key="1">
    <source>
        <dbReference type="SAM" id="MobiDB-lite"/>
    </source>
</evidence>
<reference evidence="4 5" key="1">
    <citation type="submission" date="2018-02" db="EMBL/GenBank/DDBJ databases">
        <title>Genomic Encyclopedia of Archaeal and Bacterial Type Strains, Phase II (KMG-II): from individual species to whole genera.</title>
        <authorList>
            <person name="Goeker M."/>
        </authorList>
    </citation>
    <scope>NUCLEOTIDE SEQUENCE [LARGE SCALE GENOMIC DNA]</scope>
    <source>
        <strain evidence="4 5">YU 961-1</strain>
    </source>
</reference>
<dbReference type="RefSeq" id="WP_104479697.1">
    <property type="nucleotide sequence ID" value="NZ_CP154825.1"/>
</dbReference>
<dbReference type="SUPFAM" id="SSF52540">
    <property type="entry name" value="P-loop containing nucleoside triphosphate hydrolases"/>
    <property type="match status" value="1"/>
</dbReference>
<dbReference type="InterPro" id="IPR052754">
    <property type="entry name" value="NTPase_KAP_P-loop"/>
</dbReference>
<keyword evidence="2" id="KW-0812">Transmembrane</keyword>
<keyword evidence="2" id="KW-0472">Membrane</keyword>
<dbReference type="InterPro" id="IPR011646">
    <property type="entry name" value="KAP_P-loop"/>
</dbReference>
<evidence type="ECO:0000259" key="3">
    <source>
        <dbReference type="Pfam" id="PF07693"/>
    </source>
</evidence>
<comment type="caution">
    <text evidence="4">The sequence shown here is derived from an EMBL/GenBank/DDBJ whole genome shotgun (WGS) entry which is preliminary data.</text>
</comment>